<dbReference type="OrthoDB" id="4151352at2759"/>
<keyword evidence="4" id="KW-1185">Reference proteome</keyword>
<dbReference type="Proteomes" id="UP000277580">
    <property type="component" value="Unassembled WGS sequence"/>
</dbReference>
<dbReference type="SUPFAM" id="SSF46689">
    <property type="entry name" value="Homeodomain-like"/>
    <property type="match status" value="1"/>
</dbReference>
<accession>A0A3N4KXV3</accession>
<feature type="region of interest" description="Disordered" evidence="1">
    <location>
        <begin position="160"/>
        <end position="220"/>
    </location>
</feature>
<gene>
    <name evidence="3" type="ORF">P167DRAFT_607123</name>
</gene>
<evidence type="ECO:0000313" key="3">
    <source>
        <dbReference type="EMBL" id="RPB10595.1"/>
    </source>
</evidence>
<name>A0A3N4KXV3_9PEZI</name>
<feature type="domain" description="Myb-like" evidence="2">
    <location>
        <begin position="44"/>
        <end position="85"/>
    </location>
</feature>
<reference evidence="3 4" key="1">
    <citation type="journal article" date="2018" name="Nat. Ecol. Evol.">
        <title>Pezizomycetes genomes reveal the molecular basis of ectomycorrhizal truffle lifestyle.</title>
        <authorList>
            <person name="Murat C."/>
            <person name="Payen T."/>
            <person name="Noel B."/>
            <person name="Kuo A."/>
            <person name="Morin E."/>
            <person name="Chen J."/>
            <person name="Kohler A."/>
            <person name="Krizsan K."/>
            <person name="Balestrini R."/>
            <person name="Da Silva C."/>
            <person name="Montanini B."/>
            <person name="Hainaut M."/>
            <person name="Levati E."/>
            <person name="Barry K.W."/>
            <person name="Belfiori B."/>
            <person name="Cichocki N."/>
            <person name="Clum A."/>
            <person name="Dockter R.B."/>
            <person name="Fauchery L."/>
            <person name="Guy J."/>
            <person name="Iotti M."/>
            <person name="Le Tacon F."/>
            <person name="Lindquist E.A."/>
            <person name="Lipzen A."/>
            <person name="Malagnac F."/>
            <person name="Mello A."/>
            <person name="Molinier V."/>
            <person name="Miyauchi S."/>
            <person name="Poulain J."/>
            <person name="Riccioni C."/>
            <person name="Rubini A."/>
            <person name="Sitrit Y."/>
            <person name="Splivallo R."/>
            <person name="Traeger S."/>
            <person name="Wang M."/>
            <person name="Zifcakova L."/>
            <person name="Wipf D."/>
            <person name="Zambonelli A."/>
            <person name="Paolocci F."/>
            <person name="Nowrousian M."/>
            <person name="Ottonello S."/>
            <person name="Baldrian P."/>
            <person name="Spatafora J.W."/>
            <person name="Henrissat B."/>
            <person name="Nagy L.G."/>
            <person name="Aury J.M."/>
            <person name="Wincker P."/>
            <person name="Grigoriev I.V."/>
            <person name="Bonfante P."/>
            <person name="Martin F.M."/>
        </authorList>
    </citation>
    <scope>NUCLEOTIDE SEQUENCE [LARGE SCALE GENOMIC DNA]</scope>
    <source>
        <strain evidence="3 4">CCBAS932</strain>
    </source>
</reference>
<dbReference type="STRING" id="1392247.A0A3N4KXV3"/>
<evidence type="ECO:0000256" key="1">
    <source>
        <dbReference type="SAM" id="MobiDB-lite"/>
    </source>
</evidence>
<dbReference type="Pfam" id="PF13921">
    <property type="entry name" value="Myb_DNA-bind_6"/>
    <property type="match status" value="1"/>
</dbReference>
<dbReference type="InParanoid" id="A0A3N4KXV3"/>
<evidence type="ECO:0000313" key="4">
    <source>
        <dbReference type="Proteomes" id="UP000277580"/>
    </source>
</evidence>
<dbReference type="InterPro" id="IPR009057">
    <property type="entry name" value="Homeodomain-like_sf"/>
</dbReference>
<dbReference type="CDD" id="cd00167">
    <property type="entry name" value="SANT"/>
    <property type="match status" value="1"/>
</dbReference>
<feature type="compositionally biased region" description="Basic and acidic residues" evidence="1">
    <location>
        <begin position="177"/>
        <end position="220"/>
    </location>
</feature>
<dbReference type="EMBL" id="ML119142">
    <property type="protein sequence ID" value="RPB10595.1"/>
    <property type="molecule type" value="Genomic_DNA"/>
</dbReference>
<feature type="compositionally biased region" description="Polar residues" evidence="1">
    <location>
        <begin position="160"/>
        <end position="176"/>
    </location>
</feature>
<dbReference type="PROSITE" id="PS50090">
    <property type="entry name" value="MYB_LIKE"/>
    <property type="match status" value="1"/>
</dbReference>
<dbReference type="AlphaFoldDB" id="A0A3N4KXV3"/>
<sequence length="220" mass="24717">MPKSTRPKTRAASTSSSHFPSKPYMRGIASTPNTASALPPAVAWSAADDELLLRSKSLGKKWVEISPLFEGKTSNACRKRHARLVTHTQVEWDEFKERDLAVEFVNAKVNFFKTIAGNMKLEWRQVEKKCLELGFKSLLEKGKRFPTIQNSPHDQIWAESTCSNTQSVSSENSDSDATLKDDDLEMKDKDLNDHSKDEESNDKTVTKVLKEIGERDVGSD</sequence>
<dbReference type="Gene3D" id="1.10.10.60">
    <property type="entry name" value="Homeodomain-like"/>
    <property type="match status" value="1"/>
</dbReference>
<feature type="region of interest" description="Disordered" evidence="1">
    <location>
        <begin position="1"/>
        <end position="26"/>
    </location>
</feature>
<dbReference type="InterPro" id="IPR001005">
    <property type="entry name" value="SANT/Myb"/>
</dbReference>
<organism evidence="3 4">
    <name type="scientific">Morchella conica CCBAS932</name>
    <dbReference type="NCBI Taxonomy" id="1392247"/>
    <lineage>
        <taxon>Eukaryota</taxon>
        <taxon>Fungi</taxon>
        <taxon>Dikarya</taxon>
        <taxon>Ascomycota</taxon>
        <taxon>Pezizomycotina</taxon>
        <taxon>Pezizomycetes</taxon>
        <taxon>Pezizales</taxon>
        <taxon>Morchellaceae</taxon>
        <taxon>Morchella</taxon>
    </lineage>
</organism>
<evidence type="ECO:0000259" key="2">
    <source>
        <dbReference type="PROSITE" id="PS50090"/>
    </source>
</evidence>
<protein>
    <recommendedName>
        <fullName evidence="2">Myb-like domain-containing protein</fullName>
    </recommendedName>
</protein>
<proteinExistence type="predicted"/>